<dbReference type="Gene3D" id="3.60.15.10">
    <property type="entry name" value="Ribonuclease Z/Hydroxyacylglutathione hydrolase-like"/>
    <property type="match status" value="1"/>
</dbReference>
<dbReference type="EMBL" id="CP120353">
    <property type="protein sequence ID" value="WET66332.1"/>
    <property type="molecule type" value="Genomic_DNA"/>
</dbReference>
<comment type="cofactor">
    <cofactor evidence="1">
        <name>Zn(2+)</name>
        <dbReference type="ChEBI" id="CHEBI:29105"/>
    </cofactor>
</comment>
<dbReference type="Pfam" id="PF00753">
    <property type="entry name" value="Lactamase_B"/>
    <property type="match status" value="1"/>
</dbReference>
<dbReference type="RefSeq" id="WP_122144842.1">
    <property type="nucleotide sequence ID" value="NZ_CP120353.1"/>
</dbReference>
<dbReference type="CDD" id="cd06262">
    <property type="entry name" value="metallo-hydrolase-like_MBL-fold"/>
    <property type="match status" value="1"/>
</dbReference>
<dbReference type="InterPro" id="IPR036866">
    <property type="entry name" value="RibonucZ/Hydroxyglut_hydro"/>
</dbReference>
<keyword evidence="3" id="KW-0378">Hydrolase</keyword>
<dbReference type="GO" id="GO:0016787">
    <property type="term" value="F:hydrolase activity"/>
    <property type="evidence" value="ECO:0007669"/>
    <property type="project" value="UniProtKB-KW"/>
</dbReference>
<evidence type="ECO:0000256" key="1">
    <source>
        <dbReference type="ARBA" id="ARBA00001947"/>
    </source>
</evidence>
<keyword evidence="2" id="KW-0479">Metal-binding</keyword>
<protein>
    <submittedName>
        <fullName evidence="6">MBL fold metallo-hydrolase</fullName>
    </submittedName>
</protein>
<evidence type="ECO:0000313" key="6">
    <source>
        <dbReference type="EMBL" id="WET66332.1"/>
    </source>
</evidence>
<dbReference type="AlphaFoldDB" id="A0AAX3QUE7"/>
<dbReference type="Proteomes" id="UP001221009">
    <property type="component" value="Chromosome"/>
</dbReference>
<dbReference type="SUPFAM" id="SSF56281">
    <property type="entry name" value="Metallo-hydrolase/oxidoreductase"/>
    <property type="match status" value="1"/>
</dbReference>
<evidence type="ECO:0000259" key="5">
    <source>
        <dbReference type="SMART" id="SM00849"/>
    </source>
</evidence>
<sequence length="210" mass="23547">MNVKRLINSPVSSNCFILYDGVGTNLPCVIIDPGSENNDDLLNFISRNKLNPEFIILTHEHFDHCWGVNGLRKRYPYIKLVCAYECSDAIQSSKGNCSVFYDNIKAFEIVEADVVIDKDIHLMSCGNLNIMILRTPGHSKGSISMVVNNVIFTGDALIPGIKTVTKLPSSSIDEQIKSESFFKTLEGYIIYPGHETPVKFDTGLFKWYSK</sequence>
<dbReference type="InterPro" id="IPR001279">
    <property type="entry name" value="Metallo-B-lactamas"/>
</dbReference>
<keyword evidence="4" id="KW-0862">Zinc</keyword>
<dbReference type="PANTHER" id="PTHR46233:SF3">
    <property type="entry name" value="HYDROXYACYLGLUTATHIONE HYDROLASE GLOC"/>
    <property type="match status" value="1"/>
</dbReference>
<evidence type="ECO:0000256" key="3">
    <source>
        <dbReference type="ARBA" id="ARBA00022801"/>
    </source>
</evidence>
<proteinExistence type="predicted"/>
<dbReference type="InterPro" id="IPR051453">
    <property type="entry name" value="MBL_Glyoxalase_II"/>
</dbReference>
<evidence type="ECO:0000256" key="2">
    <source>
        <dbReference type="ARBA" id="ARBA00022723"/>
    </source>
</evidence>
<dbReference type="GO" id="GO:0046872">
    <property type="term" value="F:metal ion binding"/>
    <property type="evidence" value="ECO:0007669"/>
    <property type="project" value="UniProtKB-KW"/>
</dbReference>
<feature type="domain" description="Metallo-beta-lactamase" evidence="5">
    <location>
        <begin position="12"/>
        <end position="194"/>
    </location>
</feature>
<organism evidence="6 7">
    <name type="scientific">Parabacteroides distasonis</name>
    <dbReference type="NCBI Taxonomy" id="823"/>
    <lineage>
        <taxon>Bacteria</taxon>
        <taxon>Pseudomonadati</taxon>
        <taxon>Bacteroidota</taxon>
        <taxon>Bacteroidia</taxon>
        <taxon>Bacteroidales</taxon>
        <taxon>Tannerellaceae</taxon>
        <taxon>Parabacteroides</taxon>
    </lineage>
</organism>
<reference evidence="6" key="1">
    <citation type="submission" date="2023-03" db="EMBL/GenBank/DDBJ databases">
        <title>Parabacteroides distasonis, a bacteria resistant against UC.</title>
        <authorList>
            <person name="Dai W."/>
        </authorList>
    </citation>
    <scope>NUCLEOTIDE SEQUENCE</scope>
    <source>
        <strain evidence="6">F1-28</strain>
    </source>
</reference>
<evidence type="ECO:0000256" key="4">
    <source>
        <dbReference type="ARBA" id="ARBA00022833"/>
    </source>
</evidence>
<accession>A0AAX3QUE7</accession>
<dbReference type="PANTHER" id="PTHR46233">
    <property type="entry name" value="HYDROXYACYLGLUTATHIONE HYDROLASE GLOC"/>
    <property type="match status" value="1"/>
</dbReference>
<dbReference type="SMART" id="SM00849">
    <property type="entry name" value="Lactamase_B"/>
    <property type="match status" value="1"/>
</dbReference>
<evidence type="ECO:0000313" key="7">
    <source>
        <dbReference type="Proteomes" id="UP001221009"/>
    </source>
</evidence>
<name>A0AAX3QUE7_PARDI</name>
<gene>
    <name evidence="6" type="ORF">P2T59_10175</name>
</gene>